<reference evidence="9 10" key="1">
    <citation type="submission" date="2019-09" db="EMBL/GenBank/DDBJ databases">
        <title>Bird 10,000 Genomes (B10K) Project - Family phase.</title>
        <authorList>
            <person name="Zhang G."/>
        </authorList>
    </citation>
    <scope>NUCLEOTIDE SEQUENCE [LARGE SCALE GENOMIC DNA]</scope>
    <source>
        <strain evidence="9">B10K-DU-012-37</strain>
    </source>
</reference>
<dbReference type="GO" id="GO:0006421">
    <property type="term" value="P:asparaginyl-tRNA aminoacylation"/>
    <property type="evidence" value="ECO:0007669"/>
    <property type="project" value="InterPro"/>
</dbReference>
<comment type="similarity">
    <text evidence="1">Belongs to the class-II aminoacyl-tRNA synthetase family.</text>
</comment>
<dbReference type="InterPro" id="IPR004522">
    <property type="entry name" value="Asn-tRNA-ligase"/>
</dbReference>
<dbReference type="Proteomes" id="UP000544127">
    <property type="component" value="Unassembled WGS sequence"/>
</dbReference>
<evidence type="ECO:0000313" key="9">
    <source>
        <dbReference type="EMBL" id="NWU92939.1"/>
    </source>
</evidence>
<keyword evidence="10" id="KW-1185">Reference proteome</keyword>
<evidence type="ECO:0000313" key="10">
    <source>
        <dbReference type="Proteomes" id="UP000544127"/>
    </source>
</evidence>
<feature type="domain" description="Aminoacyl-transfer RNA synthetases class-II family profile" evidence="8">
    <location>
        <begin position="131"/>
        <end position="444"/>
    </location>
</feature>
<dbReference type="Gene3D" id="3.30.930.10">
    <property type="entry name" value="Bira Bifunctional Protein, Domain 2"/>
    <property type="match status" value="1"/>
</dbReference>
<dbReference type="InterPro" id="IPR004364">
    <property type="entry name" value="Aa-tRNA-synt_II"/>
</dbReference>
<dbReference type="InterPro" id="IPR002312">
    <property type="entry name" value="Asp/Asn-tRNA-synth_IIb"/>
</dbReference>
<dbReference type="InterPro" id="IPR006195">
    <property type="entry name" value="aa-tRNA-synth_II"/>
</dbReference>
<dbReference type="GO" id="GO:0005739">
    <property type="term" value="C:mitochondrion"/>
    <property type="evidence" value="ECO:0007669"/>
    <property type="project" value="TreeGrafter"/>
</dbReference>
<keyword evidence="7" id="KW-0030">Aminoacyl-tRNA synthetase</keyword>
<dbReference type="PANTHER" id="PTHR22594">
    <property type="entry name" value="ASPARTYL/LYSYL-TRNA SYNTHETASE"/>
    <property type="match status" value="1"/>
</dbReference>
<dbReference type="GO" id="GO:0003676">
    <property type="term" value="F:nucleic acid binding"/>
    <property type="evidence" value="ECO:0007669"/>
    <property type="project" value="InterPro"/>
</dbReference>
<evidence type="ECO:0000256" key="2">
    <source>
        <dbReference type="ARBA" id="ARBA00012816"/>
    </source>
</evidence>
<keyword evidence="4" id="KW-0547">Nucleotide-binding</keyword>
<feature type="non-terminal residue" evidence="9">
    <location>
        <position position="454"/>
    </location>
</feature>
<organism evidence="9 10">
    <name type="scientific">Upupa epops</name>
    <name type="common">Eurasian hoopoe</name>
    <dbReference type="NCBI Taxonomy" id="57439"/>
    <lineage>
        <taxon>Eukaryota</taxon>
        <taxon>Metazoa</taxon>
        <taxon>Chordata</taxon>
        <taxon>Craniata</taxon>
        <taxon>Vertebrata</taxon>
        <taxon>Euteleostomi</taxon>
        <taxon>Archelosauria</taxon>
        <taxon>Archosauria</taxon>
        <taxon>Dinosauria</taxon>
        <taxon>Saurischia</taxon>
        <taxon>Theropoda</taxon>
        <taxon>Coelurosauria</taxon>
        <taxon>Aves</taxon>
        <taxon>Neognathae</taxon>
        <taxon>Neoaves</taxon>
        <taxon>Telluraves</taxon>
        <taxon>Coraciimorphae</taxon>
        <taxon>Bucerotiformes</taxon>
        <taxon>Upupidae</taxon>
        <taxon>Upupa</taxon>
    </lineage>
</organism>
<evidence type="ECO:0000256" key="1">
    <source>
        <dbReference type="ARBA" id="ARBA00008226"/>
    </source>
</evidence>
<dbReference type="PROSITE" id="PS50862">
    <property type="entry name" value="AA_TRNA_LIGASE_II"/>
    <property type="match status" value="1"/>
</dbReference>
<keyword evidence="3" id="KW-0436">Ligase</keyword>
<proteinExistence type="inferred from homology"/>
<dbReference type="FunFam" id="3.30.930.10:FF:000016">
    <property type="entry name" value="Asparagine--tRNA ligase"/>
    <property type="match status" value="1"/>
</dbReference>
<name>A0A7K6AUF7_UPUEP</name>
<evidence type="ECO:0000256" key="3">
    <source>
        <dbReference type="ARBA" id="ARBA00022598"/>
    </source>
</evidence>
<dbReference type="OrthoDB" id="1931232at2759"/>
<dbReference type="EC" id="6.1.1.22" evidence="2"/>
<keyword evidence="5" id="KW-0067">ATP-binding</keyword>
<dbReference type="Gene3D" id="2.40.50.140">
    <property type="entry name" value="Nucleic acid-binding proteins"/>
    <property type="match status" value="1"/>
</dbReference>
<dbReference type="Pfam" id="PF00152">
    <property type="entry name" value="tRNA-synt_2"/>
    <property type="match status" value="1"/>
</dbReference>
<dbReference type="InterPro" id="IPR004365">
    <property type="entry name" value="NA-bd_OB_tRNA"/>
</dbReference>
<dbReference type="NCBIfam" id="NF003037">
    <property type="entry name" value="PRK03932.1"/>
    <property type="match status" value="1"/>
</dbReference>
<dbReference type="PRINTS" id="PR01042">
    <property type="entry name" value="TRNASYNTHASP"/>
</dbReference>
<comment type="caution">
    <text evidence="9">The sequence shown here is derived from an EMBL/GenBank/DDBJ whole genome shotgun (WGS) entry which is preliminary data.</text>
</comment>
<feature type="non-terminal residue" evidence="9">
    <location>
        <position position="1"/>
    </location>
</feature>
<dbReference type="EMBL" id="VZRI01004763">
    <property type="protein sequence ID" value="NWU92939.1"/>
    <property type="molecule type" value="Genomic_DNA"/>
</dbReference>
<dbReference type="CDD" id="cd04318">
    <property type="entry name" value="EcAsnRS_like_N"/>
    <property type="match status" value="1"/>
</dbReference>
<evidence type="ECO:0000256" key="5">
    <source>
        <dbReference type="ARBA" id="ARBA00022840"/>
    </source>
</evidence>
<evidence type="ECO:0000256" key="6">
    <source>
        <dbReference type="ARBA" id="ARBA00022917"/>
    </source>
</evidence>
<dbReference type="Pfam" id="PF01336">
    <property type="entry name" value="tRNA_anti-codon"/>
    <property type="match status" value="1"/>
</dbReference>
<dbReference type="SUPFAM" id="SSF55681">
    <property type="entry name" value="Class II aaRS and biotin synthetases"/>
    <property type="match status" value="1"/>
</dbReference>
<gene>
    <name evidence="9" type="primary">Nars2</name>
    <name evidence="9" type="ORF">UPUEPO_R00855</name>
</gene>
<evidence type="ECO:0000256" key="4">
    <source>
        <dbReference type="ARBA" id="ARBA00022741"/>
    </source>
</evidence>
<dbReference type="AlphaFoldDB" id="A0A7K6AUF7"/>
<protein>
    <recommendedName>
        <fullName evidence="2">asparagine--tRNA ligase</fullName>
        <ecNumber evidence="2">6.1.1.22</ecNumber>
    </recommendedName>
</protein>
<evidence type="ECO:0000259" key="8">
    <source>
        <dbReference type="PROSITE" id="PS50862"/>
    </source>
</evidence>
<accession>A0A7K6AUF7</accession>
<dbReference type="GO" id="GO:0005524">
    <property type="term" value="F:ATP binding"/>
    <property type="evidence" value="ECO:0007669"/>
    <property type="project" value="UniProtKB-KW"/>
</dbReference>
<dbReference type="NCBIfam" id="TIGR00457">
    <property type="entry name" value="asnS"/>
    <property type="match status" value="1"/>
</dbReference>
<dbReference type="HAMAP" id="MF_00534">
    <property type="entry name" value="Asn_tRNA_synth"/>
    <property type="match status" value="1"/>
</dbReference>
<dbReference type="PANTHER" id="PTHR22594:SF34">
    <property type="entry name" value="ASPARAGINE--TRNA LIGASE, MITOCHONDRIAL-RELATED"/>
    <property type="match status" value="1"/>
</dbReference>
<dbReference type="SUPFAM" id="SSF50249">
    <property type="entry name" value="Nucleic acid-binding proteins"/>
    <property type="match status" value="1"/>
</dbReference>
<dbReference type="GO" id="GO:0004816">
    <property type="term" value="F:asparagine-tRNA ligase activity"/>
    <property type="evidence" value="ECO:0007669"/>
    <property type="project" value="UniProtKB-EC"/>
</dbReference>
<evidence type="ECO:0000256" key="7">
    <source>
        <dbReference type="ARBA" id="ARBA00023146"/>
    </source>
</evidence>
<dbReference type="CDD" id="cd00776">
    <property type="entry name" value="AsxRS_core"/>
    <property type="match status" value="1"/>
</dbReference>
<sequence length="454" mass="51698">AGRLRVRELLGSPEPLGEVKVQGWVRSVRSQKDVLFLHINDGSSLENLQVVADPSLESRDLTFGSAVEVQGRLVKSPHGMQNMELQAETIHVVGPCDTLSFPLKIKRRHPLEYLRQLPHLRCRSNTNGSLLRIRSEATAAIHSFFQDNGYVHIHTPIITSNDCEGAGEVFQIETLKEARESAEETHFFDIPAFLTVSGQLHLEVIAGAFTRVFTFGPTFRAENSQSRRHLSEFYMVEAELSFTESLQDIMQVMEDLFKTVTSTVLSKCPCDVELFHKYMAPAQKDRLERTLKNKFVTISYNEAVEILKQASQTFTFKPEWGCDLQTEHEKYLVKHCGEIPVFVINYPYDLKPFYMRDNEDGPQHTVAAVDLLIPGIGELCGGSLREERLPFLESRLQRLGLTDTYQWYLDLRKFGSVPHGGFGMGFERYLQYILGVENIKDVIPFPRFPHSCLL</sequence>
<dbReference type="InterPro" id="IPR045864">
    <property type="entry name" value="aa-tRNA-synth_II/BPL/LPL"/>
</dbReference>
<keyword evidence="6" id="KW-0648">Protein biosynthesis</keyword>
<dbReference type="InterPro" id="IPR012340">
    <property type="entry name" value="NA-bd_OB-fold"/>
</dbReference>